<accession>E6QJF9</accession>
<proteinExistence type="predicted"/>
<protein>
    <submittedName>
        <fullName evidence="2">Uncharacterized protein</fullName>
    </submittedName>
</protein>
<organism evidence="2">
    <name type="scientific">mine drainage metagenome</name>
    <dbReference type="NCBI Taxonomy" id="410659"/>
    <lineage>
        <taxon>unclassified sequences</taxon>
        <taxon>metagenomes</taxon>
        <taxon>ecological metagenomes</taxon>
    </lineage>
</organism>
<gene>
    <name evidence="2" type="ORF">CARN6_0707</name>
</gene>
<dbReference type="EMBL" id="CABQ01000087">
    <property type="protein sequence ID" value="CBI07375.1"/>
    <property type="molecule type" value="Genomic_DNA"/>
</dbReference>
<feature type="transmembrane region" description="Helical" evidence="1">
    <location>
        <begin position="20"/>
        <end position="44"/>
    </location>
</feature>
<keyword evidence="1" id="KW-0812">Transmembrane</keyword>
<keyword evidence="1" id="KW-1133">Transmembrane helix</keyword>
<reference evidence="2" key="1">
    <citation type="submission" date="2009-10" db="EMBL/GenBank/DDBJ databases">
        <title>Diversity of trophic interactions inside an arsenic-rich microbial ecosystem.</title>
        <authorList>
            <person name="Bertin P.N."/>
            <person name="Heinrich-Salmeron A."/>
            <person name="Pelletier E."/>
            <person name="Goulhen-Chollet F."/>
            <person name="Arsene-Ploetze F."/>
            <person name="Gallien S."/>
            <person name="Calteau A."/>
            <person name="Vallenet D."/>
            <person name="Casiot C."/>
            <person name="Chane-Woon-Ming B."/>
            <person name="Giloteaux L."/>
            <person name="Barakat M."/>
            <person name="Bonnefoy V."/>
            <person name="Bruneel O."/>
            <person name="Chandler M."/>
            <person name="Cleiss J."/>
            <person name="Duran R."/>
            <person name="Elbaz-Poulichet F."/>
            <person name="Fonknechten N."/>
            <person name="Lauga B."/>
            <person name="Mornico D."/>
            <person name="Ortet P."/>
            <person name="Schaeffer C."/>
            <person name="Siguier P."/>
            <person name="Alexander Thil Smith A."/>
            <person name="Van Dorsselaer A."/>
            <person name="Weissenbach J."/>
            <person name="Medigue C."/>
            <person name="Le Paslier D."/>
        </authorList>
    </citation>
    <scope>NUCLEOTIDE SEQUENCE</scope>
</reference>
<name>E6QJF9_9ZZZZ</name>
<keyword evidence="1" id="KW-0472">Membrane</keyword>
<evidence type="ECO:0000256" key="1">
    <source>
        <dbReference type="SAM" id="Phobius"/>
    </source>
</evidence>
<evidence type="ECO:0000313" key="2">
    <source>
        <dbReference type="EMBL" id="CBI07375.1"/>
    </source>
</evidence>
<sequence>MVPQTVFGLEYYVFIPVIPWLLLVIHGWIWTVFLLLWFVFMFVLNKIYGLRLLDVFTLISRFMQGDWRIR</sequence>
<comment type="caution">
    <text evidence="2">The sequence shown here is derived from an EMBL/GenBank/DDBJ whole genome shotgun (WGS) entry which is preliminary data.</text>
</comment>
<dbReference type="AlphaFoldDB" id="E6QJF9"/>